<name>A0AAV7ZJK9_9EUKA</name>
<proteinExistence type="predicted"/>
<protein>
    <submittedName>
        <fullName evidence="4">N-alpha-acetyltransferase</fullName>
    </submittedName>
</protein>
<organism evidence="4 5">
    <name type="scientific">Anaeramoeba flamelloides</name>
    <dbReference type="NCBI Taxonomy" id="1746091"/>
    <lineage>
        <taxon>Eukaryota</taxon>
        <taxon>Metamonada</taxon>
        <taxon>Anaeramoebidae</taxon>
        <taxon>Anaeramoeba</taxon>
    </lineage>
</organism>
<sequence length="195" mass="22668">MSINKDNKSVPINTQTVTVSVEDIKKIIKIRRIEEGDFEDLRNLDIELFGWGPRTNYYRSLLDSNLSCVAVSTKTNKIVGECTSRLEMYQDWKGNYKLKGYIMRLGVKKEYRHLGIGYNLLKKIVNTLLYQTTVSYVYLNTQANNTRAVTFYNRFGFAIVEMKKNMYKRTQPEAPDGYELVYYPAEQIGIKLSIN</sequence>
<dbReference type="GO" id="GO:0016747">
    <property type="term" value="F:acyltransferase activity, transferring groups other than amino-acyl groups"/>
    <property type="evidence" value="ECO:0007669"/>
    <property type="project" value="InterPro"/>
</dbReference>
<dbReference type="PANTHER" id="PTHR42919:SF8">
    <property type="entry name" value="N-ALPHA-ACETYLTRANSFERASE 50"/>
    <property type="match status" value="1"/>
</dbReference>
<dbReference type="PANTHER" id="PTHR42919">
    <property type="entry name" value="N-ALPHA-ACETYLTRANSFERASE"/>
    <property type="match status" value="1"/>
</dbReference>
<dbReference type="CDD" id="cd04301">
    <property type="entry name" value="NAT_SF"/>
    <property type="match status" value="1"/>
</dbReference>
<dbReference type="InterPro" id="IPR051556">
    <property type="entry name" value="N-term/lysine_N-AcTrnsfr"/>
</dbReference>
<evidence type="ECO:0000256" key="1">
    <source>
        <dbReference type="ARBA" id="ARBA00022679"/>
    </source>
</evidence>
<dbReference type="EMBL" id="JANTQA010000032">
    <property type="protein sequence ID" value="KAJ3440004.1"/>
    <property type="molecule type" value="Genomic_DNA"/>
</dbReference>
<dbReference type="GO" id="GO:0007064">
    <property type="term" value="P:mitotic sister chromatid cohesion"/>
    <property type="evidence" value="ECO:0007669"/>
    <property type="project" value="TreeGrafter"/>
</dbReference>
<evidence type="ECO:0000313" key="4">
    <source>
        <dbReference type="EMBL" id="KAJ3440004.1"/>
    </source>
</evidence>
<evidence type="ECO:0000313" key="5">
    <source>
        <dbReference type="Proteomes" id="UP001146793"/>
    </source>
</evidence>
<gene>
    <name evidence="4" type="ORF">M0812_16050</name>
</gene>
<dbReference type="InterPro" id="IPR016181">
    <property type="entry name" value="Acyl_CoA_acyltransferase"/>
</dbReference>
<keyword evidence="2" id="KW-0012">Acyltransferase</keyword>
<dbReference type="AlphaFoldDB" id="A0AAV7ZJK9"/>
<accession>A0AAV7ZJK9</accession>
<dbReference type="Pfam" id="PF00583">
    <property type="entry name" value="Acetyltransf_1"/>
    <property type="match status" value="1"/>
</dbReference>
<keyword evidence="1" id="KW-0808">Transferase</keyword>
<evidence type="ECO:0000259" key="3">
    <source>
        <dbReference type="PROSITE" id="PS51186"/>
    </source>
</evidence>
<comment type="caution">
    <text evidence="4">The sequence shown here is derived from an EMBL/GenBank/DDBJ whole genome shotgun (WGS) entry which is preliminary data.</text>
</comment>
<dbReference type="InterPro" id="IPR000182">
    <property type="entry name" value="GNAT_dom"/>
</dbReference>
<dbReference type="SUPFAM" id="SSF55729">
    <property type="entry name" value="Acyl-CoA N-acyltransferases (Nat)"/>
    <property type="match status" value="1"/>
</dbReference>
<feature type="domain" description="N-acetyltransferase" evidence="3">
    <location>
        <begin position="28"/>
        <end position="185"/>
    </location>
</feature>
<dbReference type="PROSITE" id="PS51186">
    <property type="entry name" value="GNAT"/>
    <property type="match status" value="1"/>
</dbReference>
<dbReference type="Proteomes" id="UP001146793">
    <property type="component" value="Unassembled WGS sequence"/>
</dbReference>
<evidence type="ECO:0000256" key="2">
    <source>
        <dbReference type="ARBA" id="ARBA00023315"/>
    </source>
</evidence>
<dbReference type="GO" id="GO:0031415">
    <property type="term" value="C:NatA complex"/>
    <property type="evidence" value="ECO:0007669"/>
    <property type="project" value="TreeGrafter"/>
</dbReference>
<dbReference type="Gene3D" id="3.40.630.30">
    <property type="match status" value="1"/>
</dbReference>
<reference evidence="4" key="1">
    <citation type="submission" date="2022-08" db="EMBL/GenBank/DDBJ databases">
        <title>Novel sulphate-reducing endosymbionts in the free-living metamonad Anaeramoeba.</title>
        <authorList>
            <person name="Jerlstrom-Hultqvist J."/>
            <person name="Cepicka I."/>
            <person name="Gallot-Lavallee L."/>
            <person name="Salas-Leiva D."/>
            <person name="Curtis B.A."/>
            <person name="Zahonova K."/>
            <person name="Pipaliya S."/>
            <person name="Dacks J."/>
            <person name="Roger A.J."/>
        </authorList>
    </citation>
    <scope>NUCLEOTIDE SEQUENCE</scope>
    <source>
        <strain evidence="4">Busselton2</strain>
    </source>
</reference>